<gene>
    <name evidence="2" type="ORF">LTRI10_LOCUS1729</name>
</gene>
<keyword evidence="1" id="KW-0732">Signal</keyword>
<dbReference type="Proteomes" id="UP001497516">
    <property type="component" value="Chromosome 1"/>
</dbReference>
<keyword evidence="3" id="KW-1185">Reference proteome</keyword>
<dbReference type="EMBL" id="OZ034813">
    <property type="protein sequence ID" value="CAL1353860.1"/>
    <property type="molecule type" value="Genomic_DNA"/>
</dbReference>
<dbReference type="AlphaFoldDB" id="A0AAV2CBI4"/>
<sequence>MAFLHIWLSGLLPRLTTEASSLSTLLLLKHQTRKSSSPKKTMTDFMALMNPQHGSSFSAAAYVSNSSAPGKFLCSIPSKPQYLKNFTDWILDTGASDHITFSLDYLSDYLKVDNIFITLPTGEQI</sequence>
<feature type="signal peptide" evidence="1">
    <location>
        <begin position="1"/>
        <end position="19"/>
    </location>
</feature>
<evidence type="ECO:0000313" key="3">
    <source>
        <dbReference type="Proteomes" id="UP001497516"/>
    </source>
</evidence>
<evidence type="ECO:0000256" key="1">
    <source>
        <dbReference type="SAM" id="SignalP"/>
    </source>
</evidence>
<feature type="chain" id="PRO_5043931792" evidence="1">
    <location>
        <begin position="20"/>
        <end position="125"/>
    </location>
</feature>
<reference evidence="2 3" key="1">
    <citation type="submission" date="2024-04" db="EMBL/GenBank/DDBJ databases">
        <authorList>
            <person name="Fracassetti M."/>
        </authorList>
    </citation>
    <scope>NUCLEOTIDE SEQUENCE [LARGE SCALE GENOMIC DNA]</scope>
</reference>
<protein>
    <submittedName>
        <fullName evidence="2">Uncharacterized protein</fullName>
    </submittedName>
</protein>
<name>A0AAV2CBI4_9ROSI</name>
<proteinExistence type="predicted"/>
<organism evidence="2 3">
    <name type="scientific">Linum trigynum</name>
    <dbReference type="NCBI Taxonomy" id="586398"/>
    <lineage>
        <taxon>Eukaryota</taxon>
        <taxon>Viridiplantae</taxon>
        <taxon>Streptophyta</taxon>
        <taxon>Embryophyta</taxon>
        <taxon>Tracheophyta</taxon>
        <taxon>Spermatophyta</taxon>
        <taxon>Magnoliopsida</taxon>
        <taxon>eudicotyledons</taxon>
        <taxon>Gunneridae</taxon>
        <taxon>Pentapetalae</taxon>
        <taxon>rosids</taxon>
        <taxon>fabids</taxon>
        <taxon>Malpighiales</taxon>
        <taxon>Linaceae</taxon>
        <taxon>Linum</taxon>
    </lineage>
</organism>
<evidence type="ECO:0000313" key="2">
    <source>
        <dbReference type="EMBL" id="CAL1353860.1"/>
    </source>
</evidence>
<accession>A0AAV2CBI4</accession>